<evidence type="ECO:0000256" key="4">
    <source>
        <dbReference type="ARBA" id="ARBA00011953"/>
    </source>
</evidence>
<accession>A0AA39LI07</accession>
<keyword evidence="6" id="KW-0808">Transferase</keyword>
<dbReference type="InterPro" id="IPR023382">
    <property type="entry name" value="MnmA-like_central_sf"/>
</dbReference>
<dbReference type="GO" id="GO:0002143">
    <property type="term" value="P:tRNA wobble position uridine thiolation"/>
    <property type="evidence" value="ECO:0007669"/>
    <property type="project" value="TreeGrafter"/>
</dbReference>
<dbReference type="InterPro" id="IPR004506">
    <property type="entry name" value="MnmA-like"/>
</dbReference>
<dbReference type="Pfam" id="PF20258">
    <property type="entry name" value="tRNA_Me_trans_C"/>
    <property type="match status" value="1"/>
</dbReference>
<evidence type="ECO:0000256" key="12">
    <source>
        <dbReference type="ARBA" id="ARBA00049564"/>
    </source>
</evidence>
<dbReference type="Gene3D" id="2.40.30.10">
    <property type="entry name" value="Translation factors"/>
    <property type="match status" value="1"/>
</dbReference>
<dbReference type="HAMAP" id="MF_00144">
    <property type="entry name" value="tRNA_thiouridyl_MnmA"/>
    <property type="match status" value="1"/>
</dbReference>
<dbReference type="SUPFAM" id="SSF52402">
    <property type="entry name" value="Adenine nucleotide alpha hydrolases-like"/>
    <property type="match status" value="1"/>
</dbReference>
<feature type="domain" description="tRNA-specific 2-thiouridylase MnmA-like C-terminal" evidence="14">
    <location>
        <begin position="600"/>
        <end position="673"/>
    </location>
</feature>
<dbReference type="NCBIfam" id="NF001138">
    <property type="entry name" value="PRK00143.1"/>
    <property type="match status" value="1"/>
</dbReference>
<comment type="similarity">
    <text evidence="3">Belongs to the MnmA/TRMU family.</text>
</comment>
<evidence type="ECO:0000256" key="7">
    <source>
        <dbReference type="ARBA" id="ARBA00022694"/>
    </source>
</evidence>
<evidence type="ECO:0000256" key="6">
    <source>
        <dbReference type="ARBA" id="ARBA00022679"/>
    </source>
</evidence>
<keyword evidence="7" id="KW-0819">tRNA processing</keyword>
<evidence type="ECO:0000256" key="3">
    <source>
        <dbReference type="ARBA" id="ARBA00006191"/>
    </source>
</evidence>
<evidence type="ECO:0000256" key="5">
    <source>
        <dbReference type="ARBA" id="ARBA00022555"/>
    </source>
</evidence>
<feature type="coiled-coil region" evidence="13">
    <location>
        <begin position="249"/>
        <end position="276"/>
    </location>
</feature>
<organism evidence="16 17">
    <name type="scientific">Steinernema hermaphroditum</name>
    <dbReference type="NCBI Taxonomy" id="289476"/>
    <lineage>
        <taxon>Eukaryota</taxon>
        <taxon>Metazoa</taxon>
        <taxon>Ecdysozoa</taxon>
        <taxon>Nematoda</taxon>
        <taxon>Chromadorea</taxon>
        <taxon>Rhabditida</taxon>
        <taxon>Tylenchina</taxon>
        <taxon>Panagrolaimomorpha</taxon>
        <taxon>Strongyloidoidea</taxon>
        <taxon>Steinernematidae</taxon>
        <taxon>Steinernema</taxon>
    </lineage>
</organism>
<evidence type="ECO:0000256" key="10">
    <source>
        <dbReference type="ARBA" id="ARBA00022884"/>
    </source>
</evidence>
<evidence type="ECO:0000256" key="8">
    <source>
        <dbReference type="ARBA" id="ARBA00022741"/>
    </source>
</evidence>
<keyword evidence="13" id="KW-0175">Coiled coil</keyword>
<dbReference type="FunFam" id="3.40.50.620:FF:000104">
    <property type="entry name" value="Mitochondrial tRNA-specific 2-thiouridylase 1"/>
    <property type="match status" value="1"/>
</dbReference>
<gene>
    <name evidence="16" type="ORF">QR680_002379</name>
</gene>
<keyword evidence="5" id="KW-0820">tRNA-binding</keyword>
<dbReference type="EC" id="2.8.1.14" evidence="4"/>
<evidence type="ECO:0000259" key="15">
    <source>
        <dbReference type="Pfam" id="PF20259"/>
    </source>
</evidence>
<comment type="function">
    <text evidence="1">Catalyzes the 2-thiolation of uridine at the wobble position (U34) of mitochondrial tRNA(Lys), tRNA(Glu) and tRNA(Gln). Required for the formation of 5-taurinomethyl-2-thiouridine (tm5s2U) of mitochondrial tRNA(Lys), tRNA(Glu), and tRNA(Gln) at the wobble position. ATP is required to activate the C2 atom of the wobble base.</text>
</comment>
<sequence>MKRIFGSMSRSVKNTNYQDRAVRYAEKIDAGKVKVNAPKYPTEKKYFEKASHDASLKDKIDEKHDSLIDNMNKITIHSTEPVERWTSTKDLPTRESEFLHRNDPAWEYGFYEPPPDKMEKDRLTFREALEIMRAKLELEGSKEFAREEIEKAQEILETHQGVARVDPERLERMWRYFRPFERRDTQKVVTKHKVEQLRDALHGRSDERRLLDGVRENFRKVVGNDGSIEKEQFDKLNAKEQEQFLLAVKEHRQMEHERLEKRLADMKKEDLEMERVAESTTKTKKELWCWLVLLSLCIYCTAVRPMTAVKRVVCAMSGGVDSSVSAWLLKKKGFHVTGVYMVNWDHVEEGVSQCPRTKDQADAQVVCDRLGIRLHVVNFVKEYWNDVFMPFVSNYKLGRTVVSDIACNTIIKFDLLHKFAFEELGADAIATGHFARTTQGDYLENIDDASTVQLLKPTDPLKDQTYFLSNLSGKQLRRSMFPVGSLLKSEVRKIADSESLLSEVAHKPESMGICFIGKRKNFESFLDQYIEPVRGPIVDKETGVTIGEHSGIHHFTIGKRVKIAPEQYQSADGLFVCSLDAETNSVFVCRGSANPLLYARTFELEKVNWISGQSSARKLNFRCQRTHPTLQCEIETVSSDRMLVKPRHPIRAAAPGQTCVFYDSDICLGSGQIHRIVSTL</sequence>
<dbReference type="CDD" id="cd01998">
    <property type="entry name" value="MnmA_TRMU-like"/>
    <property type="match status" value="1"/>
</dbReference>
<evidence type="ECO:0000259" key="14">
    <source>
        <dbReference type="Pfam" id="PF20258"/>
    </source>
</evidence>
<name>A0AA39LI07_9BILA</name>
<dbReference type="PANTHER" id="PTHR11933:SF5">
    <property type="entry name" value="MITOCHONDRIAL TRNA-SPECIFIC 2-THIOURIDYLASE 1"/>
    <property type="match status" value="1"/>
</dbReference>
<dbReference type="InterPro" id="IPR046885">
    <property type="entry name" value="MnmA-like_C"/>
</dbReference>
<dbReference type="Pfam" id="PF06784">
    <property type="entry name" value="UPF0240"/>
    <property type="match status" value="1"/>
</dbReference>
<dbReference type="PANTHER" id="PTHR11933">
    <property type="entry name" value="TRNA 5-METHYLAMINOMETHYL-2-THIOURIDYLATE -METHYLTRANSFERASE"/>
    <property type="match status" value="1"/>
</dbReference>
<keyword evidence="17" id="KW-1185">Reference proteome</keyword>
<dbReference type="GO" id="GO:0032981">
    <property type="term" value="P:mitochondrial respiratory chain complex I assembly"/>
    <property type="evidence" value="ECO:0007669"/>
    <property type="project" value="InterPro"/>
</dbReference>
<comment type="caution">
    <text evidence="16">The sequence shown here is derived from an EMBL/GenBank/DDBJ whole genome shotgun (WGS) entry which is preliminary data.</text>
</comment>
<dbReference type="Pfam" id="PF03054">
    <property type="entry name" value="tRNA_Me_trans"/>
    <property type="match status" value="1"/>
</dbReference>
<comment type="subcellular location">
    <subcellularLocation>
        <location evidence="2">Mitochondrion</location>
    </subcellularLocation>
</comment>
<dbReference type="InterPro" id="IPR046884">
    <property type="entry name" value="MnmA-like_central"/>
</dbReference>
<keyword evidence="8" id="KW-0547">Nucleotide-binding</keyword>
<feature type="coiled-coil region" evidence="13">
    <location>
        <begin position="135"/>
        <end position="162"/>
    </location>
</feature>
<keyword evidence="11" id="KW-1015">Disulfide bond</keyword>
<keyword evidence="10" id="KW-0694">RNA-binding</keyword>
<dbReference type="GO" id="GO:0005524">
    <property type="term" value="F:ATP binding"/>
    <property type="evidence" value="ECO:0007669"/>
    <property type="project" value="UniProtKB-KW"/>
</dbReference>
<proteinExistence type="inferred from homology"/>
<feature type="domain" description="tRNA-specific 2-thiouridylase MnmA-like central" evidence="15">
    <location>
        <begin position="524"/>
        <end position="590"/>
    </location>
</feature>
<dbReference type="Gene3D" id="3.40.50.620">
    <property type="entry name" value="HUPs"/>
    <property type="match status" value="1"/>
</dbReference>
<dbReference type="GO" id="GO:0005739">
    <property type="term" value="C:mitochondrion"/>
    <property type="evidence" value="ECO:0007669"/>
    <property type="project" value="UniProtKB-SubCell"/>
</dbReference>
<dbReference type="Pfam" id="PF20259">
    <property type="entry name" value="tRNA_Me_trans_M"/>
    <property type="match status" value="1"/>
</dbReference>
<dbReference type="EMBL" id="JAUCMV010000005">
    <property type="protein sequence ID" value="KAK0397997.1"/>
    <property type="molecule type" value="Genomic_DNA"/>
</dbReference>
<evidence type="ECO:0000256" key="13">
    <source>
        <dbReference type="SAM" id="Coils"/>
    </source>
</evidence>
<dbReference type="Proteomes" id="UP001175271">
    <property type="component" value="Unassembled WGS sequence"/>
</dbReference>
<dbReference type="GO" id="GO:0061708">
    <property type="term" value="F:tRNA-5-taurinomethyluridine 2-sulfurtransferase"/>
    <property type="evidence" value="ECO:0007669"/>
    <property type="project" value="UniProtKB-EC"/>
</dbReference>
<protein>
    <recommendedName>
        <fullName evidence="4">tRNA-5-taurinomethyluridine 2-sulfurtransferase</fullName>
        <ecNumber evidence="4">2.8.1.14</ecNumber>
    </recommendedName>
</protein>
<dbReference type="InterPro" id="IPR014729">
    <property type="entry name" value="Rossmann-like_a/b/a_fold"/>
</dbReference>
<keyword evidence="9" id="KW-0067">ATP-binding</keyword>
<evidence type="ECO:0000256" key="11">
    <source>
        <dbReference type="ARBA" id="ARBA00023157"/>
    </source>
</evidence>
<evidence type="ECO:0000256" key="1">
    <source>
        <dbReference type="ARBA" id="ARBA00003986"/>
    </source>
</evidence>
<dbReference type="AlphaFoldDB" id="A0AA39LI07"/>
<dbReference type="InterPro" id="IPR009622">
    <property type="entry name" value="NDUFAF4"/>
</dbReference>
<evidence type="ECO:0000256" key="2">
    <source>
        <dbReference type="ARBA" id="ARBA00004173"/>
    </source>
</evidence>
<comment type="catalytic activity">
    <reaction evidence="12">
        <text>5-taurinomethyluridine(34) in tRNA + S-sulfanyl-L-cysteinyl-[protein] + AH2 + ATP = 5-taurinomethyl-2-thiouridine(34) in tRNA + L-cysteinyl-[protein] + A + AMP + diphosphate + H(+)</text>
        <dbReference type="Rhea" id="RHEA:47040"/>
        <dbReference type="Rhea" id="RHEA-COMP:10131"/>
        <dbReference type="Rhea" id="RHEA-COMP:11726"/>
        <dbReference type="Rhea" id="RHEA-COMP:11732"/>
        <dbReference type="Rhea" id="RHEA-COMP:11733"/>
        <dbReference type="ChEBI" id="CHEBI:13193"/>
        <dbReference type="ChEBI" id="CHEBI:15378"/>
        <dbReference type="ChEBI" id="CHEBI:17499"/>
        <dbReference type="ChEBI" id="CHEBI:29950"/>
        <dbReference type="ChEBI" id="CHEBI:30616"/>
        <dbReference type="ChEBI" id="CHEBI:33019"/>
        <dbReference type="ChEBI" id="CHEBI:61963"/>
        <dbReference type="ChEBI" id="CHEBI:87171"/>
        <dbReference type="ChEBI" id="CHEBI:87172"/>
        <dbReference type="ChEBI" id="CHEBI:456215"/>
        <dbReference type="EC" id="2.8.1.14"/>
    </reaction>
</comment>
<dbReference type="GO" id="GO:0000049">
    <property type="term" value="F:tRNA binding"/>
    <property type="evidence" value="ECO:0007669"/>
    <property type="project" value="UniProtKB-KW"/>
</dbReference>
<evidence type="ECO:0000313" key="17">
    <source>
        <dbReference type="Proteomes" id="UP001175271"/>
    </source>
</evidence>
<evidence type="ECO:0000313" key="16">
    <source>
        <dbReference type="EMBL" id="KAK0397997.1"/>
    </source>
</evidence>
<dbReference type="Gene3D" id="2.30.30.280">
    <property type="entry name" value="Adenine nucleotide alpha hydrolases-like domains"/>
    <property type="match status" value="1"/>
</dbReference>
<reference evidence="16" key="1">
    <citation type="submission" date="2023-06" db="EMBL/GenBank/DDBJ databases">
        <title>Genomic analysis of the entomopathogenic nematode Steinernema hermaphroditum.</title>
        <authorList>
            <person name="Schwarz E.M."/>
            <person name="Heppert J.K."/>
            <person name="Baniya A."/>
            <person name="Schwartz H.T."/>
            <person name="Tan C.-H."/>
            <person name="Antoshechkin I."/>
            <person name="Sternberg P.W."/>
            <person name="Goodrich-Blair H."/>
            <person name="Dillman A.R."/>
        </authorList>
    </citation>
    <scope>NUCLEOTIDE SEQUENCE</scope>
    <source>
        <strain evidence="16">PS9179</strain>
        <tissue evidence="16">Whole animal</tissue>
    </source>
</reference>
<evidence type="ECO:0000256" key="9">
    <source>
        <dbReference type="ARBA" id="ARBA00022840"/>
    </source>
</evidence>
<dbReference type="NCBIfam" id="TIGR00420">
    <property type="entry name" value="trmU"/>
    <property type="match status" value="1"/>
</dbReference>